<reference evidence="1 2" key="1">
    <citation type="submission" date="2018-08" db="EMBL/GenBank/DDBJ databases">
        <title>Cellulomonas rhizosphaerae sp. nov., a novel actinomycete isolated from soil.</title>
        <authorList>
            <person name="Tian Y."/>
        </authorList>
    </citation>
    <scope>NUCLEOTIDE SEQUENCE [LARGE SCALE GENOMIC DNA]</scope>
    <source>
        <strain evidence="1 2">NEAU-TCZ24</strain>
    </source>
</reference>
<accession>A0A413RLS3</accession>
<dbReference type="InterPro" id="IPR002591">
    <property type="entry name" value="Phosphodiest/P_Trfase"/>
</dbReference>
<dbReference type="Pfam" id="PF01663">
    <property type="entry name" value="Phosphodiest"/>
    <property type="match status" value="1"/>
</dbReference>
<proteinExistence type="predicted"/>
<evidence type="ECO:0000313" key="1">
    <source>
        <dbReference type="EMBL" id="RHA41284.1"/>
    </source>
</evidence>
<comment type="caution">
    <text evidence="1">The sequence shown here is derived from an EMBL/GenBank/DDBJ whole genome shotgun (WGS) entry which is preliminary data.</text>
</comment>
<dbReference type="OrthoDB" id="9779267at2"/>
<dbReference type="EMBL" id="QWKP01000187">
    <property type="protein sequence ID" value="RHA41284.1"/>
    <property type="molecule type" value="Genomic_DNA"/>
</dbReference>
<dbReference type="SUPFAM" id="SSF53649">
    <property type="entry name" value="Alkaline phosphatase-like"/>
    <property type="match status" value="1"/>
</dbReference>
<dbReference type="RefSeq" id="WP_118767081.1">
    <property type="nucleotide sequence ID" value="NZ_QWKP01000187.1"/>
</dbReference>
<evidence type="ECO:0000313" key="2">
    <source>
        <dbReference type="Proteomes" id="UP000283374"/>
    </source>
</evidence>
<gene>
    <name evidence="1" type="ORF">D1825_08955</name>
</gene>
<sequence>MTDVGLSGLVTGPLAEQAAAAGLVLPGVGRQCLGTVLPAVADALGADLGVDLGGPDSRATIGLPTADRVCVVLVDGVGYTNLAERAGHAPFLRPRLAGSTPLTSTFPSTTATAMGTFGVAVPPGGTGMLGYTVRVPGSGHLGNLVSWTDMPPAQTWQRRPSMFERLVATGIAVTSVGPARFAGSGLTQAALRGAAYTSAESLAARVDATVAALRKPGLAYLYWGDVDKAGHHHGWGSWQWGDALAELDDELARLARSVPRGTAILVTADHGMVDVDLGARWDVAETPALAADVDLVAGEPRALHLHLRAGADADQVRSTWADVLGEHALVTTRDEAVAQGLFGAVDDWVAPVIGDVVVAMTGRATVVDSRTQTPASLDLVGVHGSLTAHEMLVPAIVIA</sequence>
<dbReference type="Gene3D" id="3.40.720.10">
    <property type="entry name" value="Alkaline Phosphatase, subunit A"/>
    <property type="match status" value="1"/>
</dbReference>
<name>A0A413RLS3_9CELL</name>
<protein>
    <submittedName>
        <fullName evidence="1">Alkaline phosphatase family protein</fullName>
    </submittedName>
</protein>
<dbReference type="InterPro" id="IPR017850">
    <property type="entry name" value="Alkaline_phosphatase_core_sf"/>
</dbReference>
<organism evidence="1 2">
    <name type="scientific">Cellulomonas rhizosphaerae</name>
    <dbReference type="NCBI Taxonomy" id="2293719"/>
    <lineage>
        <taxon>Bacteria</taxon>
        <taxon>Bacillati</taxon>
        <taxon>Actinomycetota</taxon>
        <taxon>Actinomycetes</taxon>
        <taxon>Micrococcales</taxon>
        <taxon>Cellulomonadaceae</taxon>
        <taxon>Cellulomonas</taxon>
    </lineage>
</organism>
<dbReference type="Proteomes" id="UP000283374">
    <property type="component" value="Unassembled WGS sequence"/>
</dbReference>
<dbReference type="AlphaFoldDB" id="A0A413RLS3"/>
<keyword evidence="2" id="KW-1185">Reference proteome</keyword>